<protein>
    <submittedName>
        <fullName evidence="1">Uncharacterized protein</fullName>
    </submittedName>
</protein>
<proteinExistence type="predicted"/>
<organism evidence="1 2">
    <name type="scientific">Trichinella nelsoni</name>
    <dbReference type="NCBI Taxonomy" id="6336"/>
    <lineage>
        <taxon>Eukaryota</taxon>
        <taxon>Metazoa</taxon>
        <taxon>Ecdysozoa</taxon>
        <taxon>Nematoda</taxon>
        <taxon>Enoplea</taxon>
        <taxon>Dorylaimia</taxon>
        <taxon>Trichinellida</taxon>
        <taxon>Trichinellidae</taxon>
        <taxon>Trichinella</taxon>
    </lineage>
</organism>
<reference evidence="1 2" key="1">
    <citation type="submission" date="2015-01" db="EMBL/GenBank/DDBJ databases">
        <title>Evolution of Trichinella species and genotypes.</title>
        <authorList>
            <person name="Korhonen P.K."/>
            <person name="Edoardo P."/>
            <person name="Giuseppe L.R."/>
            <person name="Gasser R.B."/>
        </authorList>
    </citation>
    <scope>NUCLEOTIDE SEQUENCE [LARGE SCALE GENOMIC DNA]</scope>
    <source>
        <strain evidence="1">ISS37</strain>
    </source>
</reference>
<comment type="caution">
    <text evidence="1">The sequence shown here is derived from an EMBL/GenBank/DDBJ whole genome shotgun (WGS) entry which is preliminary data.</text>
</comment>
<evidence type="ECO:0000313" key="1">
    <source>
        <dbReference type="EMBL" id="KRX11671.1"/>
    </source>
</evidence>
<accession>A0A0V0RAY6</accession>
<sequence>MISIPENNFYHSIFYSNSSNNNSLTLSLINRALLLDVIH</sequence>
<dbReference type="AlphaFoldDB" id="A0A0V0RAY6"/>
<gene>
    <name evidence="1" type="ORF">T07_13173</name>
</gene>
<name>A0A0V0RAY6_9BILA</name>
<dbReference type="Proteomes" id="UP000054630">
    <property type="component" value="Unassembled WGS sequence"/>
</dbReference>
<keyword evidence="2" id="KW-1185">Reference proteome</keyword>
<evidence type="ECO:0000313" key="2">
    <source>
        <dbReference type="Proteomes" id="UP000054630"/>
    </source>
</evidence>
<dbReference type="EMBL" id="JYDL01001667">
    <property type="protein sequence ID" value="KRX11671.1"/>
    <property type="molecule type" value="Genomic_DNA"/>
</dbReference>